<feature type="region of interest" description="Disordered" evidence="1">
    <location>
        <begin position="43"/>
        <end position="84"/>
    </location>
</feature>
<proteinExistence type="predicted"/>
<evidence type="ECO:0000256" key="1">
    <source>
        <dbReference type="SAM" id="MobiDB-lite"/>
    </source>
</evidence>
<evidence type="ECO:0000313" key="2">
    <source>
        <dbReference type="EMBL" id="KAB1208788.1"/>
    </source>
</evidence>
<feature type="compositionally biased region" description="Polar residues" evidence="1">
    <location>
        <begin position="73"/>
        <end position="84"/>
    </location>
</feature>
<dbReference type="AlphaFoldDB" id="A0A6A1VA95"/>
<reference evidence="2 3" key="1">
    <citation type="journal article" date="2019" name="Plant Biotechnol. J.">
        <title>The red bayberry genome and genetic basis of sex determination.</title>
        <authorList>
            <person name="Jia H.M."/>
            <person name="Jia H.J."/>
            <person name="Cai Q.L."/>
            <person name="Wang Y."/>
            <person name="Zhao H.B."/>
            <person name="Yang W.F."/>
            <person name="Wang G.Y."/>
            <person name="Li Y.H."/>
            <person name="Zhan D.L."/>
            <person name="Shen Y.T."/>
            <person name="Niu Q.F."/>
            <person name="Chang L."/>
            <person name="Qiu J."/>
            <person name="Zhao L."/>
            <person name="Xie H.B."/>
            <person name="Fu W.Y."/>
            <person name="Jin J."/>
            <person name="Li X.W."/>
            <person name="Jiao Y."/>
            <person name="Zhou C.C."/>
            <person name="Tu T."/>
            <person name="Chai C.Y."/>
            <person name="Gao J.L."/>
            <person name="Fan L.J."/>
            <person name="van de Weg E."/>
            <person name="Wang J.Y."/>
            <person name="Gao Z.S."/>
        </authorList>
    </citation>
    <scope>NUCLEOTIDE SEQUENCE [LARGE SCALE GENOMIC DNA]</scope>
    <source>
        <tissue evidence="2">Leaves</tissue>
    </source>
</reference>
<protein>
    <submittedName>
        <fullName evidence="2">Uncharacterized protein</fullName>
    </submittedName>
</protein>
<dbReference type="Proteomes" id="UP000516437">
    <property type="component" value="Chromosome 6"/>
</dbReference>
<keyword evidence="3" id="KW-1185">Reference proteome</keyword>
<sequence length="84" mass="9931">MISKPTRHRIMEKQMVHRLPINTSKVIPIYKDNTFSAKIIGSKDFPMHSLPNKERNPQRAYRPPHPFSKEKTSYSNEQWTYTSS</sequence>
<dbReference type="EMBL" id="RXIC02000024">
    <property type="protein sequence ID" value="KAB1208788.1"/>
    <property type="molecule type" value="Genomic_DNA"/>
</dbReference>
<evidence type="ECO:0000313" key="3">
    <source>
        <dbReference type="Proteomes" id="UP000516437"/>
    </source>
</evidence>
<comment type="caution">
    <text evidence="2">The sequence shown here is derived from an EMBL/GenBank/DDBJ whole genome shotgun (WGS) entry which is preliminary data.</text>
</comment>
<accession>A0A6A1VA95</accession>
<name>A0A6A1VA95_9ROSI</name>
<organism evidence="2 3">
    <name type="scientific">Morella rubra</name>
    <name type="common">Chinese bayberry</name>
    <dbReference type="NCBI Taxonomy" id="262757"/>
    <lineage>
        <taxon>Eukaryota</taxon>
        <taxon>Viridiplantae</taxon>
        <taxon>Streptophyta</taxon>
        <taxon>Embryophyta</taxon>
        <taxon>Tracheophyta</taxon>
        <taxon>Spermatophyta</taxon>
        <taxon>Magnoliopsida</taxon>
        <taxon>eudicotyledons</taxon>
        <taxon>Gunneridae</taxon>
        <taxon>Pentapetalae</taxon>
        <taxon>rosids</taxon>
        <taxon>fabids</taxon>
        <taxon>Fagales</taxon>
        <taxon>Myricaceae</taxon>
        <taxon>Morella</taxon>
    </lineage>
</organism>
<gene>
    <name evidence="2" type="ORF">CJ030_MR6G006806</name>
</gene>